<organism evidence="1 2">
    <name type="scientific">Mycobacterium lacus</name>
    <dbReference type="NCBI Taxonomy" id="169765"/>
    <lineage>
        <taxon>Bacteria</taxon>
        <taxon>Bacillati</taxon>
        <taxon>Actinomycetota</taxon>
        <taxon>Actinomycetes</taxon>
        <taxon>Mycobacteriales</taxon>
        <taxon>Mycobacteriaceae</taxon>
        <taxon>Mycobacterium</taxon>
    </lineage>
</organism>
<dbReference type="EMBL" id="AP022581">
    <property type="protein sequence ID" value="BBX99313.1"/>
    <property type="molecule type" value="Genomic_DNA"/>
</dbReference>
<dbReference type="AlphaFoldDB" id="A0A1X1Y3W5"/>
<keyword evidence="2" id="KW-1185">Reference proteome</keyword>
<gene>
    <name evidence="1" type="ORF">MLAC_46070</name>
</gene>
<reference evidence="1 2" key="1">
    <citation type="journal article" date="2019" name="Emerg. Microbes Infect.">
        <title>Comprehensive subspecies identification of 175 nontuberculous mycobacteria species based on 7547 genomic profiles.</title>
        <authorList>
            <person name="Matsumoto Y."/>
            <person name="Kinjo T."/>
            <person name="Motooka D."/>
            <person name="Nabeya D."/>
            <person name="Jung N."/>
            <person name="Uechi K."/>
            <person name="Horii T."/>
            <person name="Iida T."/>
            <person name="Fujita J."/>
            <person name="Nakamura S."/>
        </authorList>
    </citation>
    <scope>NUCLEOTIDE SEQUENCE [LARGE SCALE GENOMIC DNA]</scope>
    <source>
        <strain evidence="1 2">JCM 15657</strain>
    </source>
</reference>
<evidence type="ECO:0000313" key="2">
    <source>
        <dbReference type="Proteomes" id="UP000466396"/>
    </source>
</evidence>
<dbReference type="Proteomes" id="UP000466396">
    <property type="component" value="Chromosome"/>
</dbReference>
<accession>A0A1X1Y3W5</accession>
<dbReference type="KEGG" id="mlj:MLAC_46070"/>
<proteinExistence type="predicted"/>
<sequence>MAYTGRDAGDPGCRAQPAGDAAIENAVNVPGLVAAAVWAVALAVGLVAMIAGHLAVAAVALVFGVMAPWFGLAWISHSRREPSRAELWCPAASDAAAWFPTAWRRLRFTAR</sequence>
<dbReference type="RefSeq" id="WP_085160927.1">
    <property type="nucleotide sequence ID" value="NZ_AP022581.1"/>
</dbReference>
<evidence type="ECO:0000313" key="1">
    <source>
        <dbReference type="EMBL" id="BBX99313.1"/>
    </source>
</evidence>
<protein>
    <submittedName>
        <fullName evidence="1">Uncharacterized protein</fullName>
    </submittedName>
</protein>
<name>A0A1X1Y3W5_9MYCO</name>
<dbReference type="STRING" id="169765.AWC15_01425"/>
<dbReference type="OrthoDB" id="4732815at2"/>